<sequence length="157" mass="17456">MRNNGGKTRRPTSLAEAFDLDEANALKAHRRPRKQMEELMGTNRSTYARWVSDCEMPAGRLLQFSVLCGSAHVIEYLAIACGKLVVSIPTGKKAKASDLGEMQANFGKVVMLLEQFYRGQTDLPETLGVLNEVLSQVAYHRENVIKTGQPELELFGE</sequence>
<accession>A0A3G9G8V4</accession>
<proteinExistence type="predicted"/>
<keyword evidence="2" id="KW-1185">Reference proteome</keyword>
<protein>
    <submittedName>
        <fullName evidence="1">Phage protein</fullName>
    </submittedName>
</protein>
<dbReference type="EMBL" id="AP018823">
    <property type="protein sequence ID" value="BBF84410.1"/>
    <property type="molecule type" value="Genomic_DNA"/>
</dbReference>
<dbReference type="AlphaFoldDB" id="A0A3G9G8V4"/>
<dbReference type="RefSeq" id="WP_145985757.1">
    <property type="nucleotide sequence ID" value="NZ_AP018823.1"/>
</dbReference>
<dbReference type="OrthoDB" id="8563563at2"/>
<dbReference type="KEGG" id="amah:DLM_0760"/>
<organism evidence="1 2">
    <name type="scientific">Aquitalea magnusonii</name>
    <dbReference type="NCBI Taxonomy" id="332411"/>
    <lineage>
        <taxon>Bacteria</taxon>
        <taxon>Pseudomonadati</taxon>
        <taxon>Pseudomonadota</taxon>
        <taxon>Betaproteobacteria</taxon>
        <taxon>Neisseriales</taxon>
        <taxon>Chromobacteriaceae</taxon>
        <taxon>Aquitalea</taxon>
    </lineage>
</organism>
<reference evidence="2" key="3">
    <citation type="journal article" date="2017" name="Plant Physiol. Biochem.">
        <title>Differential oxidative and antioxidative response of duckweed Lemna minor toward plant growth promoting/inhibiting bacteria.</title>
        <authorList>
            <person name="Ishizawa H."/>
            <person name="Kuroda M."/>
            <person name="Morikawa M."/>
            <person name="Ike M."/>
        </authorList>
    </citation>
    <scope>NUCLEOTIDE SEQUENCE [LARGE SCALE GENOMIC DNA]</scope>
    <source>
        <strain evidence="2">H3</strain>
    </source>
</reference>
<dbReference type="Proteomes" id="UP000198290">
    <property type="component" value="Chromosome"/>
</dbReference>
<reference evidence="2" key="1">
    <citation type="journal article" date="2017" name="Biotechnol. Biofuels">
        <title>Evaluation of environmental bacterial communities as a factor affecting the growth of duckweed Lemna minor.</title>
        <authorList>
            <person name="Ishizawa H."/>
            <person name="Kuroda M."/>
            <person name="Morikawa M."/>
            <person name="Ike M."/>
        </authorList>
    </citation>
    <scope>NUCLEOTIDE SEQUENCE [LARGE SCALE GENOMIC DNA]</scope>
    <source>
        <strain evidence="2">H3</strain>
    </source>
</reference>
<evidence type="ECO:0000313" key="1">
    <source>
        <dbReference type="EMBL" id="BBF84410.1"/>
    </source>
</evidence>
<reference evidence="1 2" key="2">
    <citation type="journal article" date="2017" name="Genome Announc.">
        <title>Draft genome sequence of Aquitalea magnusonii strain H3, a plant growth-promoting bacterium of duckweed Lemna minor.</title>
        <authorList>
            <person name="Ishizawa H."/>
            <person name="Kuroda M."/>
            <person name="Ike M."/>
        </authorList>
    </citation>
    <scope>NUCLEOTIDE SEQUENCE [LARGE SCALE GENOMIC DNA]</scope>
    <source>
        <strain evidence="1 2">H3</strain>
    </source>
</reference>
<gene>
    <name evidence="1" type="ORF">DLM_0760</name>
</gene>
<name>A0A3G9G8V4_9NEIS</name>
<evidence type="ECO:0000313" key="2">
    <source>
        <dbReference type="Proteomes" id="UP000198290"/>
    </source>
</evidence>